<dbReference type="OrthoDB" id="5419460at2759"/>
<evidence type="ECO:0000313" key="2">
    <source>
        <dbReference type="EMBL" id="TPX12188.1"/>
    </source>
</evidence>
<dbReference type="GO" id="GO:0005886">
    <property type="term" value="C:plasma membrane"/>
    <property type="evidence" value="ECO:0007669"/>
    <property type="project" value="InterPro"/>
</dbReference>
<feature type="transmembrane region" description="Helical" evidence="1">
    <location>
        <begin position="7"/>
        <end position="31"/>
    </location>
</feature>
<feature type="transmembrane region" description="Helical" evidence="1">
    <location>
        <begin position="109"/>
        <end position="129"/>
    </location>
</feature>
<dbReference type="RefSeq" id="XP_030993899.1">
    <property type="nucleotide sequence ID" value="XM_031141777.1"/>
</dbReference>
<dbReference type="GO" id="GO:0006897">
    <property type="term" value="P:endocytosis"/>
    <property type="evidence" value="ECO:0007669"/>
    <property type="project" value="TreeGrafter"/>
</dbReference>
<dbReference type="GeneID" id="41974521"/>
<evidence type="ECO:0000313" key="3">
    <source>
        <dbReference type="Proteomes" id="UP000319257"/>
    </source>
</evidence>
<dbReference type="GO" id="GO:0031505">
    <property type="term" value="P:fungal-type cell wall organization"/>
    <property type="evidence" value="ECO:0007669"/>
    <property type="project" value="TreeGrafter"/>
</dbReference>
<proteinExistence type="predicted"/>
<dbReference type="InParanoid" id="A0A507B5R5"/>
<accession>A0A507B5R5</accession>
<reference evidence="2 3" key="1">
    <citation type="submission" date="2019-06" db="EMBL/GenBank/DDBJ databases">
        <title>Draft genome sequence of the filamentous fungus Phialemoniopsis curvata isolated from diesel fuel.</title>
        <authorList>
            <person name="Varaljay V.A."/>
            <person name="Lyon W.J."/>
            <person name="Crouch A.L."/>
            <person name="Drake C.E."/>
            <person name="Hollomon J.M."/>
            <person name="Nadeau L.J."/>
            <person name="Nunn H.S."/>
            <person name="Stevenson B.S."/>
            <person name="Bojanowski C.L."/>
            <person name="Crookes-Goodson W.J."/>
        </authorList>
    </citation>
    <scope>NUCLEOTIDE SEQUENCE [LARGE SCALE GENOMIC DNA]</scope>
    <source>
        <strain evidence="2 3">D216</strain>
    </source>
</reference>
<sequence>MAAGNAPLGLASLVLLAGSIVMIFFVILAGVKDTAPLNKTYFLQADTSGISGARAVSQWTYFYVCGPDNTDCSKAYAAMPFRTPWADDASGVPDGLNSNYYYLMWRFGWVFYLIALFFDVCAFFAGFLACCGRLGAALSGLIALTALVFYSVAVSLMTATFVKARNAFKDNGHDAKIGTYAFGFSWGAWGCIFIAVILFFIGVRGNHDGGRRGWRRRRSVRSHASYDVGGRRVKDDYS</sequence>
<protein>
    <submittedName>
        <fullName evidence="2">Uncharacterized protein</fullName>
    </submittedName>
</protein>
<feature type="transmembrane region" description="Helical" evidence="1">
    <location>
        <begin position="141"/>
        <end position="162"/>
    </location>
</feature>
<gene>
    <name evidence="2" type="ORF">E0L32_007074</name>
</gene>
<feature type="transmembrane region" description="Helical" evidence="1">
    <location>
        <begin position="182"/>
        <end position="203"/>
    </location>
</feature>
<evidence type="ECO:0000256" key="1">
    <source>
        <dbReference type="SAM" id="Phobius"/>
    </source>
</evidence>
<keyword evidence="3" id="KW-1185">Reference proteome</keyword>
<dbReference type="PANTHER" id="PTHR36414">
    <property type="entry name" value="PROTEIN SUR7"/>
    <property type="match status" value="1"/>
</dbReference>
<keyword evidence="1" id="KW-0812">Transmembrane</keyword>
<dbReference type="FunCoup" id="A0A507B5R5">
    <property type="interactions" value="66"/>
</dbReference>
<dbReference type="GO" id="GO:0030866">
    <property type="term" value="P:cortical actin cytoskeleton organization"/>
    <property type="evidence" value="ECO:0007669"/>
    <property type="project" value="TreeGrafter"/>
</dbReference>
<organism evidence="2 3">
    <name type="scientific">Thyridium curvatum</name>
    <dbReference type="NCBI Taxonomy" id="1093900"/>
    <lineage>
        <taxon>Eukaryota</taxon>
        <taxon>Fungi</taxon>
        <taxon>Dikarya</taxon>
        <taxon>Ascomycota</taxon>
        <taxon>Pezizomycotina</taxon>
        <taxon>Sordariomycetes</taxon>
        <taxon>Sordariomycetidae</taxon>
        <taxon>Thyridiales</taxon>
        <taxon>Thyridiaceae</taxon>
        <taxon>Thyridium</taxon>
    </lineage>
</organism>
<dbReference type="Pfam" id="PF06687">
    <property type="entry name" value="SUR7"/>
    <property type="match status" value="1"/>
</dbReference>
<dbReference type="AlphaFoldDB" id="A0A507B5R5"/>
<dbReference type="Proteomes" id="UP000319257">
    <property type="component" value="Unassembled WGS sequence"/>
</dbReference>
<dbReference type="GO" id="GO:0032185">
    <property type="term" value="P:septin cytoskeleton organization"/>
    <property type="evidence" value="ECO:0007669"/>
    <property type="project" value="TreeGrafter"/>
</dbReference>
<dbReference type="InterPro" id="IPR009571">
    <property type="entry name" value="SUR7/Rim9-like_fungi"/>
</dbReference>
<name>A0A507B5R5_9PEZI</name>
<comment type="caution">
    <text evidence="2">The sequence shown here is derived from an EMBL/GenBank/DDBJ whole genome shotgun (WGS) entry which is preliminary data.</text>
</comment>
<dbReference type="GO" id="GO:0045121">
    <property type="term" value="C:membrane raft"/>
    <property type="evidence" value="ECO:0007669"/>
    <property type="project" value="TreeGrafter"/>
</dbReference>
<dbReference type="GO" id="GO:0005938">
    <property type="term" value="C:cell cortex"/>
    <property type="evidence" value="ECO:0007669"/>
    <property type="project" value="TreeGrafter"/>
</dbReference>
<dbReference type="EMBL" id="SKBQ01000042">
    <property type="protein sequence ID" value="TPX12188.1"/>
    <property type="molecule type" value="Genomic_DNA"/>
</dbReference>
<keyword evidence="1" id="KW-0472">Membrane</keyword>
<keyword evidence="1" id="KW-1133">Transmembrane helix</keyword>
<dbReference type="PANTHER" id="PTHR36414:SF1">
    <property type="entry name" value="PROTEIN SUR7"/>
    <property type="match status" value="1"/>
</dbReference>
<dbReference type="STRING" id="1093900.A0A507B5R5"/>